<feature type="compositionally biased region" description="Polar residues" evidence="1">
    <location>
        <begin position="115"/>
        <end position="135"/>
    </location>
</feature>
<keyword evidence="3" id="KW-1185">Reference proteome</keyword>
<organism evidence="2 3">
    <name type="scientific">Prorocentrum cordatum</name>
    <dbReference type="NCBI Taxonomy" id="2364126"/>
    <lineage>
        <taxon>Eukaryota</taxon>
        <taxon>Sar</taxon>
        <taxon>Alveolata</taxon>
        <taxon>Dinophyceae</taxon>
        <taxon>Prorocentrales</taxon>
        <taxon>Prorocentraceae</taxon>
        <taxon>Prorocentrum</taxon>
    </lineage>
</organism>
<evidence type="ECO:0000313" key="2">
    <source>
        <dbReference type="EMBL" id="CAK0862072.1"/>
    </source>
</evidence>
<reference evidence="2" key="1">
    <citation type="submission" date="2023-10" db="EMBL/GenBank/DDBJ databases">
        <authorList>
            <person name="Chen Y."/>
            <person name="Shah S."/>
            <person name="Dougan E. K."/>
            <person name="Thang M."/>
            <person name="Chan C."/>
        </authorList>
    </citation>
    <scope>NUCLEOTIDE SEQUENCE [LARGE SCALE GENOMIC DNA]</scope>
</reference>
<protein>
    <recommendedName>
        <fullName evidence="4">RRM domain-containing protein</fullName>
    </recommendedName>
</protein>
<dbReference type="Proteomes" id="UP001189429">
    <property type="component" value="Unassembled WGS sequence"/>
</dbReference>
<sequence length="308" mass="33955">MALWGDAIAQLGQLLDSRFTPLNAKLDTTIRDVKALDEKLDSSVAEMHMEQASLRQALSDLQAQVHNSSEIGSTPCDDDMAPGDAWSRASSSLVTSAQLEARLVKTEQAIAETVTASLSTTPSSAGSDPWSSFERSSGAKRSHEGAPVRHRQFAVPPSLLPPTPVTGTGDRCEVWIRGFPRKLLSRVFHHHFAQVTAAADLLLDDATAQCQSYNYCYNIRFPSEDAARAFFSWGKESSSSAVLSWWGPTKLEDVTLRWGYDQALHIRRNSFALGKCWEEMKKLFVDSKVPRESYTLGSNPHAGFLHLT</sequence>
<evidence type="ECO:0000256" key="1">
    <source>
        <dbReference type="SAM" id="MobiDB-lite"/>
    </source>
</evidence>
<name>A0ABN9UQ30_9DINO</name>
<evidence type="ECO:0000313" key="3">
    <source>
        <dbReference type="Proteomes" id="UP001189429"/>
    </source>
</evidence>
<dbReference type="EMBL" id="CAUYUJ010016123">
    <property type="protein sequence ID" value="CAK0862072.1"/>
    <property type="molecule type" value="Genomic_DNA"/>
</dbReference>
<feature type="region of interest" description="Disordered" evidence="1">
    <location>
        <begin position="115"/>
        <end position="164"/>
    </location>
</feature>
<accession>A0ABN9UQ30</accession>
<comment type="caution">
    <text evidence="2">The sequence shown here is derived from an EMBL/GenBank/DDBJ whole genome shotgun (WGS) entry which is preliminary data.</text>
</comment>
<evidence type="ECO:0008006" key="4">
    <source>
        <dbReference type="Google" id="ProtNLM"/>
    </source>
</evidence>
<proteinExistence type="predicted"/>
<gene>
    <name evidence="2" type="ORF">PCOR1329_LOCUS50580</name>
</gene>
<feature type="region of interest" description="Disordered" evidence="1">
    <location>
        <begin position="68"/>
        <end position="87"/>
    </location>
</feature>
<feature type="non-terminal residue" evidence="2">
    <location>
        <position position="308"/>
    </location>
</feature>